<accession>A0ABY6C6F2</accession>
<dbReference type="RefSeq" id="WP_262165380.1">
    <property type="nucleotide sequence ID" value="NZ_CP104964.1"/>
</dbReference>
<feature type="transmembrane region" description="Helical" evidence="1">
    <location>
        <begin position="12"/>
        <end position="32"/>
    </location>
</feature>
<proteinExistence type="predicted"/>
<keyword evidence="3" id="KW-1185">Reference proteome</keyword>
<keyword evidence="1" id="KW-0812">Transmembrane</keyword>
<reference evidence="2 3" key="1">
    <citation type="submission" date="2022-09" db="EMBL/GenBank/DDBJ databases">
        <title>Interaction between co-microsymbionts with complementary sets of symbiotic genes in legume-rhizobium systems.</title>
        <authorList>
            <person name="Safronova V."/>
            <person name="Sazanova A."/>
            <person name="Afonin A."/>
            <person name="Chirak E."/>
        </authorList>
    </citation>
    <scope>NUCLEOTIDE SEQUENCE [LARGE SCALE GENOMIC DNA]</scope>
    <source>
        <strain evidence="2 3">A18/4-1</strain>
        <plasmid evidence="2 3">p_unnamed1</plasmid>
    </source>
</reference>
<sequence length="157" mass="16786">MMSAALPTTAQVLALLLVGLVTGSMFGIWRGYDITAYAPTTFLEVHQGAVRGLNILLPAMAAAALALVVVLAVFGRNRPAVLGLYLAAALAIVAGGIVTRFFNQPINDQIMGWTPELIPANWTTLRDSWWTWHLARLAATLSAELLLIAAVFADRDG</sequence>
<evidence type="ECO:0000313" key="3">
    <source>
        <dbReference type="Proteomes" id="UP001061862"/>
    </source>
</evidence>
<dbReference type="Proteomes" id="UP001061862">
    <property type="component" value="Plasmid p_unnamed1"/>
</dbReference>
<geneLocation type="plasmid" evidence="2 3">
    <name>p_unnamed1</name>
</geneLocation>
<organism evidence="2 3">
    <name type="scientific">Devosia neptuniae</name>
    <dbReference type="NCBI Taxonomy" id="191302"/>
    <lineage>
        <taxon>Bacteria</taxon>
        <taxon>Pseudomonadati</taxon>
        <taxon>Pseudomonadota</taxon>
        <taxon>Alphaproteobacteria</taxon>
        <taxon>Hyphomicrobiales</taxon>
        <taxon>Devosiaceae</taxon>
        <taxon>Devosia</taxon>
    </lineage>
</organism>
<evidence type="ECO:0000313" key="2">
    <source>
        <dbReference type="EMBL" id="UXN67865.1"/>
    </source>
</evidence>
<feature type="transmembrane region" description="Helical" evidence="1">
    <location>
        <begin position="52"/>
        <end position="74"/>
    </location>
</feature>
<dbReference type="Pfam" id="PF08592">
    <property type="entry name" value="Anthrone_oxy"/>
    <property type="match status" value="1"/>
</dbReference>
<dbReference type="InterPro" id="IPR013901">
    <property type="entry name" value="Anthrone_oxy"/>
</dbReference>
<keyword evidence="1" id="KW-0472">Membrane</keyword>
<feature type="transmembrane region" description="Helical" evidence="1">
    <location>
        <begin position="81"/>
        <end position="102"/>
    </location>
</feature>
<keyword evidence="2" id="KW-0614">Plasmid</keyword>
<evidence type="ECO:0000256" key="1">
    <source>
        <dbReference type="SAM" id="Phobius"/>
    </source>
</evidence>
<dbReference type="EMBL" id="CP104964">
    <property type="protein sequence ID" value="UXN67865.1"/>
    <property type="molecule type" value="Genomic_DNA"/>
</dbReference>
<gene>
    <name evidence="2" type="ORF">N8A98_02050</name>
</gene>
<keyword evidence="1" id="KW-1133">Transmembrane helix</keyword>
<name>A0ABY6C6F2_9HYPH</name>
<protein>
    <submittedName>
        <fullName evidence="2">DUF1772 domain-containing protein</fullName>
    </submittedName>
</protein>